<feature type="transmembrane region" description="Helical" evidence="6">
    <location>
        <begin position="80"/>
        <end position="103"/>
    </location>
</feature>
<organism evidence="7 8">
    <name type="scientific">Acipenser oxyrinchus oxyrinchus</name>
    <dbReference type="NCBI Taxonomy" id="40147"/>
    <lineage>
        <taxon>Eukaryota</taxon>
        <taxon>Metazoa</taxon>
        <taxon>Chordata</taxon>
        <taxon>Craniata</taxon>
        <taxon>Vertebrata</taxon>
        <taxon>Euteleostomi</taxon>
        <taxon>Actinopterygii</taxon>
        <taxon>Chondrostei</taxon>
        <taxon>Acipenseriformes</taxon>
        <taxon>Acipenseridae</taxon>
        <taxon>Acipenser</taxon>
    </lineage>
</organism>
<dbReference type="PANTHER" id="PTHR14198:SF20">
    <property type="entry name" value="TRANSMEMBRANE 4 L SIX FAMILY MEMBER 1A"/>
    <property type="match status" value="1"/>
</dbReference>
<evidence type="ECO:0000256" key="5">
    <source>
        <dbReference type="ARBA" id="ARBA00023136"/>
    </source>
</evidence>
<comment type="caution">
    <text evidence="7">The sequence shown here is derived from an EMBL/GenBank/DDBJ whole genome shotgun (WGS) entry which is preliminary data.</text>
</comment>
<feature type="transmembrane region" description="Helical" evidence="6">
    <location>
        <begin position="149"/>
        <end position="172"/>
    </location>
</feature>
<evidence type="ECO:0000313" key="7">
    <source>
        <dbReference type="EMBL" id="KAK1144595.1"/>
    </source>
</evidence>
<protein>
    <submittedName>
        <fullName evidence="7">Transmembrane 4 L6 family member 1 isoform X2</fullName>
    </submittedName>
</protein>
<evidence type="ECO:0000256" key="3">
    <source>
        <dbReference type="ARBA" id="ARBA00022692"/>
    </source>
</evidence>
<accession>A0AAD8CGP4</accession>
<comment type="subcellular location">
    <subcellularLocation>
        <location evidence="1">Membrane</location>
        <topology evidence="1">Multi-pass membrane protein</topology>
    </subcellularLocation>
</comment>
<dbReference type="InterPro" id="IPR008661">
    <property type="entry name" value="L6_membrane"/>
</dbReference>
<evidence type="ECO:0000313" key="8">
    <source>
        <dbReference type="Proteomes" id="UP001230051"/>
    </source>
</evidence>
<name>A0AAD8CGP4_ACIOX</name>
<feature type="transmembrane region" description="Helical" evidence="6">
    <location>
        <begin position="44"/>
        <end position="68"/>
    </location>
</feature>
<dbReference type="PANTHER" id="PTHR14198">
    <property type="entry name" value="TRANSMEMBRANE 4 L6 FAMILY MEMBER 1-RELATED"/>
    <property type="match status" value="1"/>
</dbReference>
<evidence type="ECO:0000256" key="2">
    <source>
        <dbReference type="ARBA" id="ARBA00006193"/>
    </source>
</evidence>
<keyword evidence="3 6" id="KW-0812">Transmembrane</keyword>
<keyword evidence="8" id="KW-1185">Reference proteome</keyword>
<feature type="transmembrane region" description="Helical" evidence="6">
    <location>
        <begin position="12"/>
        <end position="32"/>
    </location>
</feature>
<dbReference type="EMBL" id="JAGXEW010000185">
    <property type="protein sequence ID" value="KAK1144595.1"/>
    <property type="molecule type" value="Genomic_DNA"/>
</dbReference>
<comment type="similarity">
    <text evidence="2">Belongs to the L6 tetraspanin family.</text>
</comment>
<dbReference type="Pfam" id="PF05805">
    <property type="entry name" value="L6_membrane"/>
    <property type="match status" value="1"/>
</dbReference>
<evidence type="ECO:0000256" key="1">
    <source>
        <dbReference type="ARBA" id="ARBA00004141"/>
    </source>
</evidence>
<dbReference type="Proteomes" id="UP001230051">
    <property type="component" value="Unassembled WGS sequence"/>
</dbReference>
<gene>
    <name evidence="7" type="primary">TM4SF1</name>
    <name evidence="7" type="ORF">AOXY_G36445</name>
</gene>
<evidence type="ECO:0000256" key="6">
    <source>
        <dbReference type="SAM" id="Phobius"/>
    </source>
</evidence>
<proteinExistence type="inferred from homology"/>
<keyword evidence="5 6" id="KW-0472">Membrane</keyword>
<keyword evidence="4 6" id="KW-1133">Transmembrane helix</keyword>
<sequence>MCTGKCSKCIGRLLFPLGLCAIIANILLYFPNGEVLDPDKITDFVWYFHGILGAGLIVYLPAFLMLGAGGEGCCANRCGMLLSMLLSAMGFFGAVYCMIMSSLGLEQGPLCDPGDGDYVYPSETRHWSKESYLFNQTTWDICKKPKNVVLWNVTLFSILLAIGALEAVLCLIQVLNGLCGCLCGTCKRQRWTDVA</sequence>
<dbReference type="GO" id="GO:0016020">
    <property type="term" value="C:membrane"/>
    <property type="evidence" value="ECO:0007669"/>
    <property type="project" value="UniProtKB-SubCell"/>
</dbReference>
<evidence type="ECO:0000256" key="4">
    <source>
        <dbReference type="ARBA" id="ARBA00022989"/>
    </source>
</evidence>
<dbReference type="AlphaFoldDB" id="A0AAD8CGP4"/>
<reference evidence="7" key="1">
    <citation type="submission" date="2022-02" db="EMBL/GenBank/DDBJ databases">
        <title>Atlantic sturgeon de novo genome assembly.</title>
        <authorList>
            <person name="Stock M."/>
            <person name="Klopp C."/>
            <person name="Guiguen Y."/>
            <person name="Cabau C."/>
            <person name="Parinello H."/>
            <person name="Santidrian Yebra-Pimentel E."/>
            <person name="Kuhl H."/>
            <person name="Dirks R.P."/>
            <person name="Guessner J."/>
            <person name="Wuertz S."/>
            <person name="Du K."/>
            <person name="Schartl M."/>
        </authorList>
    </citation>
    <scope>NUCLEOTIDE SEQUENCE</scope>
    <source>
        <strain evidence="7">STURGEONOMICS-FGT-2020</strain>
        <tissue evidence="7">Whole blood</tissue>
    </source>
</reference>